<sequence>MKNLLLQIFTWWNGQTLGTRFFTWRNGKRVGEDELGNVYYEGGMTSFGLPRRWVIYKGYAEASAIPPGWHGWMHYRTDTPPSKENYAAREWQKPHHENLTGTPFAYKPTGSMDATGQRPRVTGDYDAWTPGS</sequence>
<feature type="region of interest" description="Disordered" evidence="1">
    <location>
        <begin position="97"/>
        <end position="132"/>
    </location>
</feature>
<reference evidence="2 3" key="1">
    <citation type="submission" date="2020-08" db="EMBL/GenBank/DDBJ databases">
        <title>Genomic Encyclopedia of Type Strains, Phase IV (KMG-IV): sequencing the most valuable type-strain genomes for metagenomic binning, comparative biology and taxonomic classification.</title>
        <authorList>
            <person name="Goeker M."/>
        </authorList>
    </citation>
    <scope>NUCLEOTIDE SEQUENCE [LARGE SCALE GENOMIC DNA]</scope>
    <source>
        <strain evidence="2 3">DSM 29514</strain>
    </source>
</reference>
<proteinExistence type="predicted"/>
<organism evidence="2 3">
    <name type="scientific">Rhizobium rhizoryzae</name>
    <dbReference type="NCBI Taxonomy" id="451876"/>
    <lineage>
        <taxon>Bacteria</taxon>
        <taxon>Pseudomonadati</taxon>
        <taxon>Pseudomonadota</taxon>
        <taxon>Alphaproteobacteria</taxon>
        <taxon>Hyphomicrobiales</taxon>
        <taxon>Rhizobiaceae</taxon>
        <taxon>Rhizobium/Agrobacterium group</taxon>
        <taxon>Rhizobium</taxon>
    </lineage>
</organism>
<dbReference type="GO" id="GO:0006979">
    <property type="term" value="P:response to oxidative stress"/>
    <property type="evidence" value="ECO:0007669"/>
    <property type="project" value="TreeGrafter"/>
</dbReference>
<keyword evidence="2" id="KW-0830">Ubiquinone</keyword>
<evidence type="ECO:0000256" key="1">
    <source>
        <dbReference type="SAM" id="MobiDB-lite"/>
    </source>
</evidence>
<dbReference type="PANTHER" id="PTHR12910">
    <property type="entry name" value="NADH-UBIQUINONE OXIDOREDUCTASE SUBUNIT B17.2"/>
    <property type="match status" value="1"/>
</dbReference>
<keyword evidence="3" id="KW-1185">Reference proteome</keyword>
<comment type="caution">
    <text evidence="2">The sequence shown here is derived from an EMBL/GenBank/DDBJ whole genome shotgun (WGS) entry which is preliminary data.</text>
</comment>
<dbReference type="RefSeq" id="WP_062552588.1">
    <property type="nucleotide sequence ID" value="NZ_CP049250.1"/>
</dbReference>
<dbReference type="Proteomes" id="UP000519897">
    <property type="component" value="Unassembled WGS sequence"/>
</dbReference>
<dbReference type="AlphaFoldDB" id="A0A7W6PNX7"/>
<dbReference type="InterPro" id="IPR007763">
    <property type="entry name" value="NDUFA12"/>
</dbReference>
<dbReference type="Pfam" id="PF05071">
    <property type="entry name" value="NDUFA12"/>
    <property type="match status" value="1"/>
</dbReference>
<dbReference type="EMBL" id="JACIEC010000001">
    <property type="protein sequence ID" value="MBB4142435.1"/>
    <property type="molecule type" value="Genomic_DNA"/>
</dbReference>
<protein>
    <submittedName>
        <fullName evidence="2">NADH:ubiquinone oxidoreductase subunit</fullName>
    </submittedName>
</protein>
<evidence type="ECO:0000313" key="3">
    <source>
        <dbReference type="Proteomes" id="UP000519897"/>
    </source>
</evidence>
<accession>A0A7W6PNX7</accession>
<name>A0A7W6PNX7_9HYPH</name>
<gene>
    <name evidence="2" type="ORF">GGQ72_000934</name>
</gene>
<dbReference type="GO" id="GO:0045271">
    <property type="term" value="C:respiratory chain complex I"/>
    <property type="evidence" value="ECO:0007669"/>
    <property type="project" value="InterPro"/>
</dbReference>
<dbReference type="PANTHER" id="PTHR12910:SF2">
    <property type="entry name" value="NADH DEHYDROGENASE [UBIQUINONE] 1 ALPHA SUBCOMPLEX SUBUNIT 12"/>
    <property type="match status" value="1"/>
</dbReference>
<dbReference type="NCBIfam" id="NF006040">
    <property type="entry name" value="PRK08183.1"/>
    <property type="match status" value="1"/>
</dbReference>
<evidence type="ECO:0000313" key="2">
    <source>
        <dbReference type="EMBL" id="MBB4142435.1"/>
    </source>
</evidence>